<comment type="caution">
    <text evidence="1">The sequence shown here is derived from an EMBL/GenBank/DDBJ whole genome shotgun (WGS) entry which is preliminary data.</text>
</comment>
<gene>
    <name evidence="1" type="ORF">COS99_03880</name>
</gene>
<name>A0A2J0KT81_9BACT</name>
<evidence type="ECO:0000313" key="2">
    <source>
        <dbReference type="Proteomes" id="UP000230052"/>
    </source>
</evidence>
<dbReference type="SUPFAM" id="SSF51726">
    <property type="entry name" value="UROD/MetE-like"/>
    <property type="match status" value="1"/>
</dbReference>
<reference evidence="1 2" key="1">
    <citation type="submission" date="2017-09" db="EMBL/GenBank/DDBJ databases">
        <title>Depth-based differentiation of microbial function through sediment-hosted aquifers and enrichment of novel symbionts in the deep terrestrial subsurface.</title>
        <authorList>
            <person name="Probst A.J."/>
            <person name="Ladd B."/>
            <person name="Jarett J.K."/>
            <person name="Geller-Mcgrath D.E."/>
            <person name="Sieber C.M."/>
            <person name="Emerson J.B."/>
            <person name="Anantharaman K."/>
            <person name="Thomas B.C."/>
            <person name="Malmstrom R."/>
            <person name="Stieglmeier M."/>
            <person name="Klingl A."/>
            <person name="Woyke T."/>
            <person name="Ryan C.M."/>
            <person name="Banfield J.F."/>
        </authorList>
    </citation>
    <scope>NUCLEOTIDE SEQUENCE [LARGE SCALE GENOMIC DNA]</scope>
    <source>
        <strain evidence="1">CG07_land_8_20_14_0_80_42_15</strain>
    </source>
</reference>
<protein>
    <submittedName>
        <fullName evidence="1">Methionine synthase</fullName>
    </submittedName>
</protein>
<proteinExistence type="predicted"/>
<dbReference type="InterPro" id="IPR038071">
    <property type="entry name" value="UROD/MetE-like_sf"/>
</dbReference>
<dbReference type="EMBL" id="PEWV01000037">
    <property type="protein sequence ID" value="PIU41708.1"/>
    <property type="molecule type" value="Genomic_DNA"/>
</dbReference>
<dbReference type="Gene3D" id="3.20.20.210">
    <property type="match status" value="1"/>
</dbReference>
<sequence>MERKFNFSPTCIGSFPHTDPRQICDKILNSFTEIPFWPQLPKRSFFENMYAQYSEGLPGVQIDDKNKTIYLEASKNLSSEIERTYEKYLAGDLEYFAITKERAAGFYEFTRQLEARKTDGLKFIKGHVTGPVSFGLAITDESKQAIFYNQELQEVLTKVLAMKIRWQVRKLKSIFDKVIIFIDEPYMVSIGSSYVNIKPDEAMKRIGELVKEVHKEGGLAGIHCCGNTDWGLLLRTDIDIINFDAYNFIESISLYPEELKQFLALNKSIAWGIVPTSSDAKEDAGSLLERLEKGFDVLAKKGVARKDLLRSSLITPSCGCGTLSIDKSEEILSLTLKISERLRK</sequence>
<organism evidence="1 2">
    <name type="scientific">Candidatus Aquitaenariimonas noxiae</name>
    <dbReference type="NCBI Taxonomy" id="1974741"/>
    <lineage>
        <taxon>Bacteria</taxon>
        <taxon>Pseudomonadati</taxon>
        <taxon>Candidatus Omnitrophota</taxon>
        <taxon>Candidatus Aquitaenariimonas</taxon>
    </lineage>
</organism>
<evidence type="ECO:0000313" key="1">
    <source>
        <dbReference type="EMBL" id="PIU41708.1"/>
    </source>
</evidence>
<dbReference type="AlphaFoldDB" id="A0A2J0KT81"/>
<accession>A0A2J0KT81</accession>
<dbReference type="Proteomes" id="UP000230052">
    <property type="component" value="Unassembled WGS sequence"/>
</dbReference>